<evidence type="ECO:0000256" key="2">
    <source>
        <dbReference type="ARBA" id="ARBA00022801"/>
    </source>
</evidence>
<proteinExistence type="inferred from homology"/>
<reference evidence="3" key="1">
    <citation type="submission" date="2019-08" db="EMBL/GenBank/DDBJ databases">
        <authorList>
            <person name="Kucharzyk K."/>
            <person name="Murdoch R.W."/>
            <person name="Higgins S."/>
            <person name="Loffler F."/>
        </authorList>
    </citation>
    <scope>NUCLEOTIDE SEQUENCE</scope>
</reference>
<evidence type="ECO:0000256" key="1">
    <source>
        <dbReference type="ARBA" id="ARBA00006096"/>
    </source>
</evidence>
<dbReference type="GO" id="GO:0006508">
    <property type="term" value="P:proteolysis"/>
    <property type="evidence" value="ECO:0007669"/>
    <property type="project" value="InterPro"/>
</dbReference>
<accession>A0A645AMC8</accession>
<dbReference type="Gene3D" id="3.40.710.10">
    <property type="entry name" value="DD-peptidase/beta-lactamase superfamily"/>
    <property type="match status" value="1"/>
</dbReference>
<dbReference type="PANTHER" id="PTHR30023">
    <property type="entry name" value="D-ALANYL-D-ALANINE CARBOXYPEPTIDASE"/>
    <property type="match status" value="1"/>
</dbReference>
<dbReference type="EMBL" id="VSSQ01014694">
    <property type="protein sequence ID" value="MPM54197.1"/>
    <property type="molecule type" value="Genomic_DNA"/>
</dbReference>
<keyword evidence="3" id="KW-0121">Carboxypeptidase</keyword>
<dbReference type="GO" id="GO:0000270">
    <property type="term" value="P:peptidoglycan metabolic process"/>
    <property type="evidence" value="ECO:0007669"/>
    <property type="project" value="TreeGrafter"/>
</dbReference>
<keyword evidence="2 3" id="KW-0378">Hydrolase</keyword>
<dbReference type="Pfam" id="PF02113">
    <property type="entry name" value="Peptidase_S13"/>
    <property type="match status" value="1"/>
</dbReference>
<dbReference type="NCBIfam" id="TIGR00666">
    <property type="entry name" value="PBP4"/>
    <property type="match status" value="1"/>
</dbReference>
<dbReference type="AlphaFoldDB" id="A0A645AMC8"/>
<dbReference type="InterPro" id="IPR012338">
    <property type="entry name" value="Beta-lactam/transpept-like"/>
</dbReference>
<protein>
    <submittedName>
        <fullName evidence="3">D-alanyl-D-alanine carboxypeptidase</fullName>
        <ecNumber evidence="3">3.4.16.4</ecNumber>
    </submittedName>
</protein>
<dbReference type="EC" id="3.4.16.4" evidence="3"/>
<evidence type="ECO:0000313" key="3">
    <source>
        <dbReference type="EMBL" id="MPM54197.1"/>
    </source>
</evidence>
<comment type="caution">
    <text evidence="3">The sequence shown here is derived from an EMBL/GenBank/DDBJ whole genome shotgun (WGS) entry which is preliminary data.</text>
</comment>
<name>A0A645AMC8_9ZZZZ</name>
<dbReference type="SUPFAM" id="SSF56601">
    <property type="entry name" value="beta-lactamase/transpeptidase-like"/>
    <property type="match status" value="1"/>
</dbReference>
<dbReference type="PANTHER" id="PTHR30023:SF0">
    <property type="entry name" value="PENICILLIN-SENSITIVE CARBOXYPEPTIDASE A"/>
    <property type="match status" value="1"/>
</dbReference>
<dbReference type="InterPro" id="IPR000667">
    <property type="entry name" value="Peptidase_S13"/>
</dbReference>
<comment type="similarity">
    <text evidence="1">Belongs to the peptidase S13 family.</text>
</comment>
<gene>
    <name evidence="3" type="primary">dac_2</name>
    <name evidence="3" type="ORF">SDC9_100971</name>
</gene>
<keyword evidence="3" id="KW-0645">Protease</keyword>
<dbReference type="GO" id="GO:0009002">
    <property type="term" value="F:serine-type D-Ala-D-Ala carboxypeptidase activity"/>
    <property type="evidence" value="ECO:0007669"/>
    <property type="project" value="UniProtKB-EC"/>
</dbReference>
<dbReference type="PRINTS" id="PR00922">
    <property type="entry name" value="DADACBPTASE3"/>
</dbReference>
<organism evidence="3">
    <name type="scientific">bioreactor metagenome</name>
    <dbReference type="NCBI Taxonomy" id="1076179"/>
    <lineage>
        <taxon>unclassified sequences</taxon>
        <taxon>metagenomes</taxon>
        <taxon>ecological metagenomes</taxon>
    </lineage>
</organism>
<sequence>MRGEIPANKTAFVVKAELPCPGLMLANDFQQRLFQSGIKVSQSAAEFSAKEVQNEKKIAQRTTIYKHLSVPLSQIIKETNERSNNLFAEQIFKSLSLKYDKVATNKRSLDIIRKYWKDKGLDVKQLVQHDGSGLSPADAVSASLFADLMTYMYTKSNNKEVFFNSLPIAGRTGTLAGMLKNTTLEGKVFAKSGTIERVRSYTGYILSGDKEWAFAIMVNNANGSSWQTLKVIEDLLIDSCKK</sequence>